<evidence type="ECO:0000256" key="6">
    <source>
        <dbReference type="ARBA" id="ARBA00023027"/>
    </source>
</evidence>
<dbReference type="Pfam" id="PF23282">
    <property type="entry name" value="WHD_ROQ1"/>
    <property type="match status" value="1"/>
</dbReference>
<evidence type="ECO:0000256" key="3">
    <source>
        <dbReference type="ARBA" id="ARBA00022737"/>
    </source>
</evidence>
<comment type="catalytic activity">
    <reaction evidence="7">
        <text>NAD(+) + H2O = ADP-D-ribose + nicotinamide + H(+)</text>
        <dbReference type="Rhea" id="RHEA:16301"/>
        <dbReference type="ChEBI" id="CHEBI:15377"/>
        <dbReference type="ChEBI" id="CHEBI:15378"/>
        <dbReference type="ChEBI" id="CHEBI:17154"/>
        <dbReference type="ChEBI" id="CHEBI:57540"/>
        <dbReference type="ChEBI" id="CHEBI:57967"/>
        <dbReference type="EC" id="3.2.2.6"/>
    </reaction>
    <physiologicalReaction direction="left-to-right" evidence="7">
        <dbReference type="Rhea" id="RHEA:16302"/>
    </physiologicalReaction>
</comment>
<dbReference type="Gramene" id="PRQ37687">
    <property type="protein sequence ID" value="PRQ37687"/>
    <property type="gene ID" value="RchiOBHm_Chr4g0405381"/>
</dbReference>
<keyword evidence="9" id="KW-0238">DNA-binding</keyword>
<dbReference type="Gene3D" id="3.40.50.10140">
    <property type="entry name" value="Toll/interleukin-1 receptor homology (TIR) domain"/>
    <property type="match status" value="1"/>
</dbReference>
<evidence type="ECO:0000256" key="4">
    <source>
        <dbReference type="ARBA" id="ARBA00022801"/>
    </source>
</evidence>
<protein>
    <recommendedName>
        <fullName evidence="1">ADP-ribosyl cyclase/cyclic ADP-ribose hydrolase</fullName>
        <ecNumber evidence="1">3.2.2.6</ecNumber>
    </recommendedName>
</protein>
<dbReference type="Gene3D" id="1.10.8.430">
    <property type="entry name" value="Helical domain of apoptotic protease-activating factors"/>
    <property type="match status" value="1"/>
</dbReference>
<dbReference type="Gene3D" id="3.40.50.300">
    <property type="entry name" value="P-loop containing nucleotide triphosphate hydrolases"/>
    <property type="match status" value="1"/>
</dbReference>
<dbReference type="GO" id="GO:0003677">
    <property type="term" value="F:DNA binding"/>
    <property type="evidence" value="ECO:0007669"/>
    <property type="project" value="UniProtKB-KW"/>
</dbReference>
<keyword evidence="5" id="KW-0611">Plant defense</keyword>
<evidence type="ECO:0000313" key="9">
    <source>
        <dbReference type="EMBL" id="PRQ37687.1"/>
    </source>
</evidence>
<dbReference type="GO" id="GO:0006952">
    <property type="term" value="P:defense response"/>
    <property type="evidence" value="ECO:0007669"/>
    <property type="project" value="UniProtKB-KW"/>
</dbReference>
<dbReference type="GO" id="GO:0043531">
    <property type="term" value="F:ADP binding"/>
    <property type="evidence" value="ECO:0007669"/>
    <property type="project" value="InterPro"/>
</dbReference>
<evidence type="ECO:0000313" key="10">
    <source>
        <dbReference type="Proteomes" id="UP000238479"/>
    </source>
</evidence>
<keyword evidence="9" id="KW-0675">Receptor</keyword>
<gene>
    <name evidence="9" type="ORF">RchiOBHm_Chr4g0405381</name>
</gene>
<keyword evidence="6" id="KW-0520">NAD</keyword>
<dbReference type="InterPro" id="IPR027417">
    <property type="entry name" value="P-loop_NTPase"/>
</dbReference>
<dbReference type="PRINTS" id="PR00364">
    <property type="entry name" value="DISEASERSIST"/>
</dbReference>
<reference evidence="9 10" key="1">
    <citation type="journal article" date="2018" name="Nat. Genet.">
        <title>The Rosa genome provides new insights in the design of modern roses.</title>
        <authorList>
            <person name="Bendahmane M."/>
        </authorList>
    </citation>
    <scope>NUCLEOTIDE SEQUENCE [LARGE SCALE GENOMIC DNA]</scope>
    <source>
        <strain evidence="10">cv. Old Blush</strain>
    </source>
</reference>
<feature type="domain" description="TIR" evidence="8">
    <location>
        <begin position="18"/>
        <end position="185"/>
    </location>
</feature>
<dbReference type="AlphaFoldDB" id="A0A2P6QU38"/>
<dbReference type="GO" id="GO:0061809">
    <property type="term" value="F:NAD+ nucleosidase activity, cyclic ADP-ribose generating"/>
    <property type="evidence" value="ECO:0007669"/>
    <property type="project" value="UniProtKB-EC"/>
</dbReference>
<dbReference type="InterPro" id="IPR001611">
    <property type="entry name" value="Leu-rich_rpt"/>
</dbReference>
<keyword evidence="2" id="KW-0433">Leucine-rich repeat</keyword>
<dbReference type="Pfam" id="PF13855">
    <property type="entry name" value="LRR_8"/>
    <property type="match status" value="1"/>
</dbReference>
<dbReference type="InterPro" id="IPR045344">
    <property type="entry name" value="C-JID"/>
</dbReference>
<dbReference type="InterPro" id="IPR002182">
    <property type="entry name" value="NB-ARC"/>
</dbReference>
<name>A0A2P6QU38_ROSCH</name>
<dbReference type="EMBL" id="PDCK01000042">
    <property type="protein sequence ID" value="PRQ37687.1"/>
    <property type="molecule type" value="Genomic_DNA"/>
</dbReference>
<dbReference type="InterPro" id="IPR058192">
    <property type="entry name" value="WHD_ROQ1-like"/>
</dbReference>
<dbReference type="PANTHER" id="PTHR11017">
    <property type="entry name" value="LEUCINE-RICH REPEAT-CONTAINING PROTEIN"/>
    <property type="match status" value="1"/>
</dbReference>
<keyword evidence="4" id="KW-0378">Hydrolase</keyword>
<dbReference type="SUPFAM" id="SSF46785">
    <property type="entry name" value="Winged helix' DNA-binding domain"/>
    <property type="match status" value="1"/>
</dbReference>
<proteinExistence type="predicted"/>
<evidence type="ECO:0000259" key="8">
    <source>
        <dbReference type="PROSITE" id="PS50104"/>
    </source>
</evidence>
<dbReference type="SUPFAM" id="SSF52540">
    <property type="entry name" value="P-loop containing nucleoside triphosphate hydrolases"/>
    <property type="match status" value="1"/>
</dbReference>
<dbReference type="Gene3D" id="3.80.10.10">
    <property type="entry name" value="Ribonuclease Inhibitor"/>
    <property type="match status" value="2"/>
</dbReference>
<dbReference type="PROSITE" id="PS50104">
    <property type="entry name" value="TIR"/>
    <property type="match status" value="1"/>
</dbReference>
<dbReference type="Pfam" id="PF00931">
    <property type="entry name" value="NB-ARC"/>
    <property type="match status" value="1"/>
</dbReference>
<accession>A0A2P6QU38</accession>
<organism evidence="9 10">
    <name type="scientific">Rosa chinensis</name>
    <name type="common">China rose</name>
    <dbReference type="NCBI Taxonomy" id="74649"/>
    <lineage>
        <taxon>Eukaryota</taxon>
        <taxon>Viridiplantae</taxon>
        <taxon>Streptophyta</taxon>
        <taxon>Embryophyta</taxon>
        <taxon>Tracheophyta</taxon>
        <taxon>Spermatophyta</taxon>
        <taxon>Magnoliopsida</taxon>
        <taxon>eudicotyledons</taxon>
        <taxon>Gunneridae</taxon>
        <taxon>Pentapetalae</taxon>
        <taxon>rosids</taxon>
        <taxon>fabids</taxon>
        <taxon>Rosales</taxon>
        <taxon>Rosaceae</taxon>
        <taxon>Rosoideae</taxon>
        <taxon>Rosoideae incertae sedis</taxon>
        <taxon>Rosa</taxon>
    </lineage>
</organism>
<evidence type="ECO:0000256" key="5">
    <source>
        <dbReference type="ARBA" id="ARBA00022821"/>
    </source>
</evidence>
<comment type="caution">
    <text evidence="9">The sequence shown here is derived from an EMBL/GenBank/DDBJ whole genome shotgun (WGS) entry which is preliminary data.</text>
</comment>
<dbReference type="OMA" id="NETKGLM"/>
<sequence length="1196" mass="135348">MSTQLDASSSSSSSPYRCTYHAFLSFRGVDTRKGFTDHLYRALELAGIHTFRDDDEIERGANIAAELQRAIEESRVSVVVLSRDYAASRWCLDELAKIMERRRNEDAHVVIPVFYDVDPSHVRKQIGSFAEAFVRHEERFKEEMGKVAEWRRALSDIADLGGMVLGQRYESQFIQDIVEEIRSKLDSKVLNIAPYAIGIDDRVRGINMWLEDGSNDVGVAVIYGMGGIGKTTIAKAAYNLNSHRFQGSSFLADVRETSEQLNGLVRLQRNLLSDLQKGKTKKIYNIDEGIRKIKDAVCCKKVLIVLDDVNHSDQFNAIIGMRRWFVPGSKIILTTRYEHLLKAHEVNTMFKVQELNEHESLELLSWHAFGQAHPIEAYIDLSKPVVKHCGGIPLALQVLGSSLSGRSIDIWQSALQKLCEIPDGEIQKILRISFDSLQDDHDKNLFLHIACFFRGKNKEFSITVLDNLKFYTVIGIQNLVDRCLVKINEDNKLIVHHLLRDMARGIIREESPEDPGKRSRVWHKDAFNILSKRTGTGTVKGIMLDLSMLMQDESSKTLFSGSNSKRRRVDDYDGNCSGRRRLGLFTWQLFSFSSANTTPASDEVDLKIEAFKKMHNLEVLLLNNVHFSQGFENFPKNLIWLSWRGFSLNSIPASLYLKTLVVLDLRNSSLQCVWKGTKSLPSLKVLNLSHSHGLSATPDISGLPNLERLILKNCRNLIEVDESIGDLKKLVFLNLKDCKNLMKLPTRIKMSSSLQTLILSGCSKLVLHSNMVATNQSLLTASDMKKDDCSSPNLWKSLLLWAVPSRNIIPTSFSVSNLPRSLRSLSLADCNLLEIPGDLSILSSLKYLDLCGNPIQSLPENIRSLSKLETLMLEDCTELRTLPELPPSLQSLLASSCKSLKRITNLPNLFKSLDTDFLHCKKLVEVESLFTIKPLTTTDIEMIKDMGLFNFKSIGSDAEVEMINYITNTTKKVPLQVLSECGISSIYLNGNEIPDWFRHRRMGNSVLSIIVPPHLNHRIRGLNACVVYARRPDIRRSAKYQNLFKVSNETKGLMWTYSPITIGIPKENEDMLWLSHWRFGEHDLGGGDEVRVSVEFGPELGHDLNLWTKELGIQLVYEQESSEDGKKHNFLAGDVSVSSSSYQMWTGKYFLCNNLNRAQKTQFKSSQENPSHLDSDKTKSPFLFLFEHDDVSQADH</sequence>
<evidence type="ECO:0000256" key="7">
    <source>
        <dbReference type="ARBA" id="ARBA00047304"/>
    </source>
</evidence>
<dbReference type="SMART" id="SM00255">
    <property type="entry name" value="TIR"/>
    <property type="match status" value="1"/>
</dbReference>
<keyword evidence="10" id="KW-1185">Reference proteome</keyword>
<dbReference type="GO" id="GO:0007165">
    <property type="term" value="P:signal transduction"/>
    <property type="evidence" value="ECO:0007669"/>
    <property type="project" value="InterPro"/>
</dbReference>
<dbReference type="Pfam" id="PF20160">
    <property type="entry name" value="C-JID"/>
    <property type="match status" value="1"/>
</dbReference>
<dbReference type="InterPro" id="IPR044974">
    <property type="entry name" value="Disease_R_plants"/>
</dbReference>
<dbReference type="SUPFAM" id="SSF52200">
    <property type="entry name" value="Toll/Interleukin receptor TIR domain"/>
    <property type="match status" value="1"/>
</dbReference>
<dbReference type="SUPFAM" id="SSF52058">
    <property type="entry name" value="L domain-like"/>
    <property type="match status" value="1"/>
</dbReference>
<dbReference type="InterPro" id="IPR036390">
    <property type="entry name" value="WH_DNA-bd_sf"/>
</dbReference>
<dbReference type="Proteomes" id="UP000238479">
    <property type="component" value="Chromosome 4"/>
</dbReference>
<dbReference type="InterPro" id="IPR000157">
    <property type="entry name" value="TIR_dom"/>
</dbReference>
<dbReference type="PANTHER" id="PTHR11017:SF305">
    <property type="entry name" value="TMV RESISTANCE PROTEIN N-LIKE"/>
    <property type="match status" value="1"/>
</dbReference>
<dbReference type="Pfam" id="PF01582">
    <property type="entry name" value="TIR"/>
    <property type="match status" value="1"/>
</dbReference>
<dbReference type="InterPro" id="IPR035897">
    <property type="entry name" value="Toll_tir_struct_dom_sf"/>
</dbReference>
<dbReference type="InterPro" id="IPR042197">
    <property type="entry name" value="Apaf_helical"/>
</dbReference>
<dbReference type="PROSITE" id="PS51450">
    <property type="entry name" value="LRR"/>
    <property type="match status" value="1"/>
</dbReference>
<evidence type="ECO:0000256" key="2">
    <source>
        <dbReference type="ARBA" id="ARBA00022614"/>
    </source>
</evidence>
<dbReference type="FunFam" id="3.40.50.10140:FF:000007">
    <property type="entry name" value="Disease resistance protein (TIR-NBS-LRR class)"/>
    <property type="match status" value="1"/>
</dbReference>
<evidence type="ECO:0000256" key="1">
    <source>
        <dbReference type="ARBA" id="ARBA00011982"/>
    </source>
</evidence>
<keyword evidence="3" id="KW-0677">Repeat</keyword>
<dbReference type="EC" id="3.2.2.6" evidence="1"/>
<dbReference type="InterPro" id="IPR032675">
    <property type="entry name" value="LRR_dom_sf"/>
</dbReference>